<dbReference type="RefSeq" id="WP_066419747.1">
    <property type="nucleotide sequence ID" value="NZ_CP018866.1"/>
</dbReference>
<dbReference type="SUPFAM" id="SSF51905">
    <property type="entry name" value="FAD/NAD(P)-binding domain"/>
    <property type="match status" value="1"/>
</dbReference>
<gene>
    <name evidence="2" type="ORF">BC6307_05570</name>
</gene>
<sequence>MKNTERNCVVIGGGIAGLTASIYLARAGLSVTLIEKTKTIGGRAKTEVMDGSYVNLGPHALYSKGKSLEILAELGISPKGNSPAIGGKVFYNDSPYNLPANPFSVLTSDLFSWRGKMELLRFFILLQTKKLKSNREISVDQWLHENIKDERVQKFILMLIRLSSYCNDPDRLRAEVAFKQLQLGKAIYVHNGWQSIIEELKEKAEKLGVIIQAGASVQQIKGKFPQFEVKLSNNKSIFTPYILSTASPNELRKFLQGYEIDAINELIPVRAACLDIVLNKTPNPTVSFALSMDQPLYFSNHSNVATLSDNQSHSVIHVMKYLSINEPRTDLKQELEQFLSRVQPGWEKHVISKRYLPNITVTNSMMKKQKNEMEQIPGLFIAGDWVGAEGMLVDSSFFSAKQAAMSIIELNEKMGV</sequence>
<dbReference type="PANTHER" id="PTHR42923">
    <property type="entry name" value="PROTOPORPHYRINOGEN OXIDASE"/>
    <property type="match status" value="1"/>
</dbReference>
<name>A0A223KMV8_9BACI</name>
<evidence type="ECO:0000313" key="3">
    <source>
        <dbReference type="Proteomes" id="UP000215224"/>
    </source>
</evidence>
<protein>
    <recommendedName>
        <fullName evidence="1">Amine oxidase domain-containing protein</fullName>
    </recommendedName>
</protein>
<dbReference type="PRINTS" id="PR00368">
    <property type="entry name" value="FADPNR"/>
</dbReference>
<feature type="domain" description="Amine oxidase" evidence="1">
    <location>
        <begin position="15"/>
        <end position="408"/>
    </location>
</feature>
<dbReference type="KEGG" id="bcoh:BC6307_05570"/>
<keyword evidence="3" id="KW-1185">Reference proteome</keyword>
<dbReference type="Gene3D" id="3.50.50.60">
    <property type="entry name" value="FAD/NAD(P)-binding domain"/>
    <property type="match status" value="1"/>
</dbReference>
<dbReference type="Pfam" id="PF01593">
    <property type="entry name" value="Amino_oxidase"/>
    <property type="match status" value="1"/>
</dbReference>
<proteinExistence type="predicted"/>
<dbReference type="Gene3D" id="3.90.660.50">
    <property type="match status" value="1"/>
</dbReference>
<dbReference type="Proteomes" id="UP000215224">
    <property type="component" value="Chromosome"/>
</dbReference>
<dbReference type="AlphaFoldDB" id="A0A223KMV8"/>
<reference evidence="2 3" key="1">
    <citation type="submission" date="2016-12" db="EMBL/GenBank/DDBJ databases">
        <title>The whole genome sequencing and assembly of Bacillus cohnii DSM 6307T strain.</title>
        <authorList>
            <person name="Lee Y.-J."/>
            <person name="Yi H."/>
            <person name="Bahn Y.-S."/>
            <person name="Kim J.F."/>
            <person name="Lee D.-W."/>
        </authorList>
    </citation>
    <scope>NUCLEOTIDE SEQUENCE [LARGE SCALE GENOMIC DNA]</scope>
    <source>
        <strain evidence="2 3">DSM 6307</strain>
    </source>
</reference>
<dbReference type="STRING" id="1314751.GCA_001591425_03826"/>
<dbReference type="PANTHER" id="PTHR42923:SF3">
    <property type="entry name" value="PROTOPORPHYRINOGEN OXIDASE"/>
    <property type="match status" value="1"/>
</dbReference>
<dbReference type="GO" id="GO:0016491">
    <property type="term" value="F:oxidoreductase activity"/>
    <property type="evidence" value="ECO:0007669"/>
    <property type="project" value="InterPro"/>
</dbReference>
<dbReference type="InterPro" id="IPR050464">
    <property type="entry name" value="Zeta_carotene_desat/Oxidored"/>
</dbReference>
<evidence type="ECO:0000259" key="1">
    <source>
        <dbReference type="Pfam" id="PF01593"/>
    </source>
</evidence>
<dbReference type="InterPro" id="IPR036188">
    <property type="entry name" value="FAD/NAD-bd_sf"/>
</dbReference>
<dbReference type="EMBL" id="CP018866">
    <property type="protein sequence ID" value="AST90789.1"/>
    <property type="molecule type" value="Genomic_DNA"/>
</dbReference>
<organism evidence="2 3">
    <name type="scientific">Sutcliffiella cohnii</name>
    <dbReference type="NCBI Taxonomy" id="33932"/>
    <lineage>
        <taxon>Bacteria</taxon>
        <taxon>Bacillati</taxon>
        <taxon>Bacillota</taxon>
        <taxon>Bacilli</taxon>
        <taxon>Bacillales</taxon>
        <taxon>Bacillaceae</taxon>
        <taxon>Sutcliffiella</taxon>
    </lineage>
</organism>
<accession>A0A223KMV8</accession>
<evidence type="ECO:0000313" key="2">
    <source>
        <dbReference type="EMBL" id="AST90789.1"/>
    </source>
</evidence>
<dbReference type="InterPro" id="IPR002937">
    <property type="entry name" value="Amino_oxidase"/>
</dbReference>